<evidence type="ECO:0000259" key="1">
    <source>
        <dbReference type="Pfam" id="PF24674"/>
    </source>
</evidence>
<dbReference type="AlphaFoldDB" id="A0AAJ0B7A3"/>
<evidence type="ECO:0000313" key="4">
    <source>
        <dbReference type="EMBL" id="KAK1752044.1"/>
    </source>
</evidence>
<feature type="domain" description="DUF7656" evidence="2">
    <location>
        <begin position="393"/>
        <end position="492"/>
    </location>
</feature>
<dbReference type="EMBL" id="MU839840">
    <property type="protein sequence ID" value="KAK1752044.1"/>
    <property type="molecule type" value="Genomic_DNA"/>
</dbReference>
<name>A0AAJ0B7A3_9PEZI</name>
<proteinExistence type="predicted"/>
<dbReference type="InterPro" id="IPR056072">
    <property type="entry name" value="SNTX_MACPF/CDC-like_dom"/>
</dbReference>
<dbReference type="Gene3D" id="3.40.50.300">
    <property type="entry name" value="P-loop containing nucleotide triphosphate hydrolases"/>
    <property type="match status" value="1"/>
</dbReference>
<dbReference type="PANTHER" id="PTHR32046:SF11">
    <property type="entry name" value="IMMUNE-ASSOCIATED NUCLEOTIDE-BINDING PROTEIN 10-LIKE"/>
    <property type="match status" value="1"/>
</dbReference>
<keyword evidence="5" id="KW-1185">Reference proteome</keyword>
<protein>
    <submittedName>
        <fullName evidence="4">Stonustoxin subunit alpha</fullName>
    </submittedName>
</protein>
<comment type="caution">
    <text evidence="4">The sequence shown here is derived from an EMBL/GenBank/DDBJ whole genome shotgun (WGS) entry which is preliminary data.</text>
</comment>
<dbReference type="PANTHER" id="PTHR32046">
    <property type="entry name" value="G DOMAIN-CONTAINING PROTEIN"/>
    <property type="match status" value="1"/>
</dbReference>
<sequence length="1184" mass="133468">MPMSPIKRPSLGQIAHLGDFYDAGTDTFSSLSLLKGPPPPNTVRRTDNPKTEVDVIKEDTYEEKFRRIGVDAELGASILSGLMAVGGIGNFLVETRSSDRTRQISCLYKITTVHEMLMMGAFINPEFKGMLDIDALRACPGTHIVSEIEWGASSAVTARYDVEDASSGNEVQAKLEVGLEELNKIVGVGVKARGGVQAGRGKKSERTTFSIKVYGDFITDREMPTDFDSARDYIKSMHSSVSTYNDGKGKPLAYTLLPINILAMMFYDLEIKFQVALNRLSHEVLEQFVQLFDEWTRVRQTLTDHLADVKRYEFCLPAGHRREASENLRQAKIREARLKESYGKTLADVRRGLSDPTCLLALLADSRSGDSSPENLTAIVRRHQGRMKFAAVIQSKGAHFVGHDMRAVLDNLLIATSDRSDTYILYFNEAVQCQTERWNDSRKLLMELLNSKEETDRVIVCDCDLGGFRIDTSYLEHYRGGKLISKDMVAARRLLEGYCLIRYSPGALDSAEYFPPNLERNTVQEINVLILGETGVGKSTWINAFVNYLTYDTLEQAMGAETPEYVVPYSFSYQLMDEDGNFHQYDIEVGESAEERSGAKGESATQRTVVYKIQLGDETVLRLIDTPGIGDTRGISQDALNKEDILATLQNIDKLHGILILLRPANARLGVMFRFCITELMTHLHRDAINNICFGFTNTRGSNYSPGDTYNPLQKLLSEYKGATISLNHHNTYCFDSESFRFLAALSETKRQLPGLRDFKRSWDRSVRESKRLLEHWATLPGHRVKSTLSLNKARDILLAIEEPLKKLKEATEKTIIENKENAEALRQCDAEIESVRSRLHIKTVTVNIKALAKPRMVCSEGDCRKTVRANDGETYFVYEKPCHDNCHMLPGSARFGDPFLLACRVFDHGRRRTCKQCNHHWKSHLHIDSEYRTQRDSRVDPDVLRLMHEAVSAKQLQAYALRVLTQFIEKCEREQRLLAEASTEFARYLGSNSIVPYNHERIPYIEAQLKAACYTVGEDRVGSADATPELSRNNSLSSLRGERQIYMDEEEAIRRRVSKNVDSQGAAVPTDDMIEKLLQQLFDMEEWGPKLKRIALRVEAKKLYTERAFQRHADLFGHSRSNTQPFPSTVCSGEDCAVCFQAAARGASWVDTKSRTNSRTNSCTPVSGASLLTLLESENESSP</sequence>
<feature type="domain" description="DUF8206" evidence="3">
    <location>
        <begin position="852"/>
        <end position="930"/>
    </location>
</feature>
<dbReference type="Proteomes" id="UP001239445">
    <property type="component" value="Unassembled WGS sequence"/>
</dbReference>
<dbReference type="Pfam" id="PF26633">
    <property type="entry name" value="DUF8206"/>
    <property type="match status" value="1"/>
</dbReference>
<organism evidence="4 5">
    <name type="scientific">Echria macrotheca</name>
    <dbReference type="NCBI Taxonomy" id="438768"/>
    <lineage>
        <taxon>Eukaryota</taxon>
        <taxon>Fungi</taxon>
        <taxon>Dikarya</taxon>
        <taxon>Ascomycota</taxon>
        <taxon>Pezizomycotina</taxon>
        <taxon>Sordariomycetes</taxon>
        <taxon>Sordariomycetidae</taxon>
        <taxon>Sordariales</taxon>
        <taxon>Schizotheciaceae</taxon>
        <taxon>Echria</taxon>
    </lineage>
</organism>
<feature type="domain" description="SNTX MACPF/CDC-like" evidence="1">
    <location>
        <begin position="5"/>
        <end position="264"/>
    </location>
</feature>
<evidence type="ECO:0000259" key="3">
    <source>
        <dbReference type="Pfam" id="PF26633"/>
    </source>
</evidence>
<evidence type="ECO:0000259" key="2">
    <source>
        <dbReference type="Pfam" id="PF24676"/>
    </source>
</evidence>
<dbReference type="Pfam" id="PF24674">
    <property type="entry name" value="MACPF_SNTX"/>
    <property type="match status" value="1"/>
</dbReference>
<dbReference type="InterPro" id="IPR027417">
    <property type="entry name" value="P-loop_NTPase"/>
</dbReference>
<gene>
    <name evidence="4" type="ORF">QBC47DRAFT_432938</name>
</gene>
<dbReference type="InterPro" id="IPR058519">
    <property type="entry name" value="DUF8206"/>
</dbReference>
<dbReference type="SUPFAM" id="SSF52540">
    <property type="entry name" value="P-loop containing nucleoside triphosphate hydrolases"/>
    <property type="match status" value="2"/>
</dbReference>
<accession>A0AAJ0B7A3</accession>
<dbReference type="Pfam" id="PF24676">
    <property type="entry name" value="DUF7656"/>
    <property type="match status" value="1"/>
</dbReference>
<reference evidence="4" key="1">
    <citation type="submission" date="2023-06" db="EMBL/GenBank/DDBJ databases">
        <title>Genome-scale phylogeny and comparative genomics of the fungal order Sordariales.</title>
        <authorList>
            <consortium name="Lawrence Berkeley National Laboratory"/>
            <person name="Hensen N."/>
            <person name="Bonometti L."/>
            <person name="Westerberg I."/>
            <person name="Brannstrom I.O."/>
            <person name="Guillou S."/>
            <person name="Cros-Aarteil S."/>
            <person name="Calhoun S."/>
            <person name="Haridas S."/>
            <person name="Kuo A."/>
            <person name="Mondo S."/>
            <person name="Pangilinan J."/>
            <person name="Riley R."/>
            <person name="Labutti K."/>
            <person name="Andreopoulos B."/>
            <person name="Lipzen A."/>
            <person name="Chen C."/>
            <person name="Yanf M."/>
            <person name="Daum C."/>
            <person name="Ng V."/>
            <person name="Clum A."/>
            <person name="Steindorff A."/>
            <person name="Ohm R."/>
            <person name="Martin F."/>
            <person name="Silar P."/>
            <person name="Natvig D."/>
            <person name="Lalanne C."/>
            <person name="Gautier V."/>
            <person name="Ament-Velasquez S.L."/>
            <person name="Kruys A."/>
            <person name="Hutchinson M.I."/>
            <person name="Powell A.J."/>
            <person name="Barry K."/>
            <person name="Miller A.N."/>
            <person name="Grigoriev I.V."/>
            <person name="Debuchy R."/>
            <person name="Gladieux P."/>
            <person name="Thoren M.H."/>
            <person name="Johannesson H."/>
        </authorList>
    </citation>
    <scope>NUCLEOTIDE SEQUENCE</scope>
    <source>
        <strain evidence="4">PSN4</strain>
    </source>
</reference>
<dbReference type="InterPro" id="IPR056073">
    <property type="entry name" value="DUF7656"/>
</dbReference>
<evidence type="ECO:0000313" key="5">
    <source>
        <dbReference type="Proteomes" id="UP001239445"/>
    </source>
</evidence>